<keyword evidence="1" id="KW-1185">Reference proteome</keyword>
<gene>
    <name evidence="2" type="primary">LOC142177363</name>
</gene>
<reference evidence="1" key="1">
    <citation type="journal article" date="2014" name="Nat. Commun.">
        <title>The tobacco genome sequence and its comparison with those of tomato and potato.</title>
        <authorList>
            <person name="Sierro N."/>
            <person name="Battey J.N."/>
            <person name="Ouadi S."/>
            <person name="Bakaher N."/>
            <person name="Bovet L."/>
            <person name="Willig A."/>
            <person name="Goepfert S."/>
            <person name="Peitsch M.C."/>
            <person name="Ivanov N.V."/>
        </authorList>
    </citation>
    <scope>NUCLEOTIDE SEQUENCE [LARGE SCALE GENOMIC DNA]</scope>
</reference>
<dbReference type="Proteomes" id="UP000790787">
    <property type="component" value="Chromosome 23"/>
</dbReference>
<accession>A0AC58TXK8</accession>
<name>A0AC58TXK8_TOBAC</name>
<protein>
    <submittedName>
        <fullName evidence="2">Uncharacterized protein LOC142177363</fullName>
    </submittedName>
</protein>
<evidence type="ECO:0000313" key="1">
    <source>
        <dbReference type="Proteomes" id="UP000790787"/>
    </source>
</evidence>
<proteinExistence type="predicted"/>
<dbReference type="RefSeq" id="XP_075101941.1">
    <property type="nucleotide sequence ID" value="XM_075245840.1"/>
</dbReference>
<organism evidence="1 2">
    <name type="scientific">Nicotiana tabacum</name>
    <name type="common">Common tobacco</name>
    <dbReference type="NCBI Taxonomy" id="4097"/>
    <lineage>
        <taxon>Eukaryota</taxon>
        <taxon>Viridiplantae</taxon>
        <taxon>Streptophyta</taxon>
        <taxon>Embryophyta</taxon>
        <taxon>Tracheophyta</taxon>
        <taxon>Spermatophyta</taxon>
        <taxon>Magnoliopsida</taxon>
        <taxon>eudicotyledons</taxon>
        <taxon>Gunneridae</taxon>
        <taxon>Pentapetalae</taxon>
        <taxon>asterids</taxon>
        <taxon>lamiids</taxon>
        <taxon>Solanales</taxon>
        <taxon>Solanaceae</taxon>
        <taxon>Nicotianoideae</taxon>
        <taxon>Nicotianeae</taxon>
        <taxon>Nicotiana</taxon>
    </lineage>
</organism>
<sequence>MMWTTTTDYIRKTARDILGVTKDYFGSHKKYWWWNGDVQGKVDAKKAAYLKIVESKDEEEKQTYRECYKKEKKEAKLAIMAAKTAIFGRLYEELGGKVRDEKLYWLAKVRERKAQDLDQVKCKRRGRESIDG</sequence>
<reference evidence="2" key="2">
    <citation type="submission" date="2025-08" db="UniProtKB">
        <authorList>
            <consortium name="RefSeq"/>
        </authorList>
    </citation>
    <scope>IDENTIFICATION</scope>
    <source>
        <tissue evidence="2">Leaf</tissue>
    </source>
</reference>
<evidence type="ECO:0000313" key="2">
    <source>
        <dbReference type="RefSeq" id="XP_075101941.1"/>
    </source>
</evidence>